<dbReference type="AlphaFoldDB" id="A0A4Y3TTR2"/>
<evidence type="ECO:0000313" key="2">
    <source>
        <dbReference type="EMBL" id="GEB84165.1"/>
    </source>
</evidence>
<dbReference type="STRING" id="104099.AD949_05110"/>
<protein>
    <submittedName>
        <fullName evidence="2">Uncharacterized protein</fullName>
    </submittedName>
</protein>
<dbReference type="EMBL" id="BJMU01000044">
    <property type="protein sequence ID" value="GEB84165.1"/>
    <property type="molecule type" value="Genomic_DNA"/>
</dbReference>
<evidence type="ECO:0000256" key="1">
    <source>
        <dbReference type="SAM" id="MobiDB-lite"/>
    </source>
</evidence>
<comment type="caution">
    <text evidence="2">The sequence shown here is derived from an EMBL/GenBank/DDBJ whole genome shotgun (WGS) entry which is preliminary data.</text>
</comment>
<evidence type="ECO:0000313" key="3">
    <source>
        <dbReference type="Proteomes" id="UP000317617"/>
    </source>
</evidence>
<dbReference type="Proteomes" id="UP000317617">
    <property type="component" value="Unassembled WGS sequence"/>
</dbReference>
<gene>
    <name evidence="2" type="ORF">AOR01nite_26420</name>
</gene>
<feature type="region of interest" description="Disordered" evidence="1">
    <location>
        <begin position="294"/>
        <end position="317"/>
    </location>
</feature>
<dbReference type="RefSeq" id="WP_244463455.1">
    <property type="nucleotide sequence ID" value="NZ_BJMU01000044.1"/>
</dbReference>
<organism evidence="2 3">
    <name type="scientific">Acetobacter orleanensis</name>
    <dbReference type="NCBI Taxonomy" id="104099"/>
    <lineage>
        <taxon>Bacteria</taxon>
        <taxon>Pseudomonadati</taxon>
        <taxon>Pseudomonadota</taxon>
        <taxon>Alphaproteobacteria</taxon>
        <taxon>Acetobacterales</taxon>
        <taxon>Acetobacteraceae</taxon>
        <taxon>Acetobacter</taxon>
    </lineage>
</organism>
<keyword evidence="3" id="KW-1185">Reference proteome</keyword>
<proteinExistence type="predicted"/>
<reference evidence="2 3" key="1">
    <citation type="submission" date="2019-06" db="EMBL/GenBank/DDBJ databases">
        <title>Whole genome shotgun sequence of Acetobacter orleanensis NBRC 13752.</title>
        <authorList>
            <person name="Hosoyama A."/>
            <person name="Uohara A."/>
            <person name="Ohji S."/>
            <person name="Ichikawa N."/>
        </authorList>
    </citation>
    <scope>NUCLEOTIDE SEQUENCE [LARGE SCALE GENOMIC DNA]</scope>
    <source>
        <strain evidence="2 3">NBRC 13752</strain>
    </source>
</reference>
<feature type="compositionally biased region" description="Polar residues" evidence="1">
    <location>
        <begin position="294"/>
        <end position="311"/>
    </location>
</feature>
<sequence length="578" mass="66532">MIVKESRIRTKSGAGALSRHVLHGAKNEAIRVLAGSDWLMRDHVREARREGLTYGLRHIAFNPDEAMSDNQLSDFARHLCEELHADPEHLTLVIHQKDGSTHGHLILPEWQGNHVLESRFTWMRLEKVARLEEIRLGHTLVPGRHDKAIAKALCREGHHQAAEQVTALIPVSDSAKPRAAYTSQARRITERQGLDLPAMKKLVSTLWSQSDGLKSFRAALAEHDLTMREGDRKETRPGAHIIEKNDGTLIGSFTRLTKVRMAEFRKLLAKEQSAEHEKSKLDIRSTRVPVRITSENDQTEILSAPDTSPAPNRSPKRIRLPRRNKAIDALRRRQMEDVDRPAVVPHIPPKPLYPLILSAEEARLRRRIRQAIQDQQAILDQRAPEADWAPLKREEMLAKWRKALTPYQKQLRSSFVRYHRAKKEWKQAKESRWQRMTGRAGKLEKVCQQLLLEFLEILRFVIQALLHIVGLRSTPPEPVRSILTEQDRPVLEEFRKQYDAEFSAPADPEKLEPWLQHRFDRLVKARTDRIRQWDKAHQAEKERAKQEIARLRSKLSVPEGLRNTMAIAPTQPAMGPSL</sequence>
<name>A0A4Y3TTR2_9PROT</name>
<accession>A0A4Y3TTR2</accession>